<dbReference type="PANTHER" id="PTHR16301">
    <property type="entry name" value="IMPACT-RELATED"/>
    <property type="match status" value="1"/>
</dbReference>
<dbReference type="InterPro" id="IPR036956">
    <property type="entry name" value="Impact_N_sf"/>
</dbReference>
<proteinExistence type="inferred from homology"/>
<name>A0A521AC24_9RHOB</name>
<evidence type="ECO:0000256" key="1">
    <source>
        <dbReference type="ARBA" id="ARBA00007665"/>
    </source>
</evidence>
<dbReference type="GO" id="GO:0006446">
    <property type="term" value="P:regulation of translational initiation"/>
    <property type="evidence" value="ECO:0007669"/>
    <property type="project" value="TreeGrafter"/>
</dbReference>
<sequence length="138" mass="15329">MPRVDAEPPLLWPKLPGLLMLQLENVVSDRGSRYAVSGEPVSSPEQVDAFLKQLKRNKRYAKATHNTWAVLYSDGTPVKNDDGESGAGMVILRMLEREGLTDHIVVVTRWYGGKHLGGDRFRHVQTCVRAYLDALAAG</sequence>
<dbReference type="InterPro" id="IPR020568">
    <property type="entry name" value="Ribosomal_Su5_D2-typ_SF"/>
</dbReference>
<keyword evidence="4" id="KW-1185">Reference proteome</keyword>
<dbReference type="Pfam" id="PF01205">
    <property type="entry name" value="Impact_N"/>
    <property type="match status" value="1"/>
</dbReference>
<dbReference type="GO" id="GO:0005737">
    <property type="term" value="C:cytoplasm"/>
    <property type="evidence" value="ECO:0007669"/>
    <property type="project" value="TreeGrafter"/>
</dbReference>
<gene>
    <name evidence="3" type="ORF">SAMN06265173_10143</name>
</gene>
<dbReference type="EMBL" id="FXTO01000001">
    <property type="protein sequence ID" value="SMO32336.1"/>
    <property type="molecule type" value="Genomic_DNA"/>
</dbReference>
<evidence type="ECO:0000313" key="3">
    <source>
        <dbReference type="EMBL" id="SMO32336.1"/>
    </source>
</evidence>
<evidence type="ECO:0000259" key="2">
    <source>
        <dbReference type="Pfam" id="PF01205"/>
    </source>
</evidence>
<evidence type="ECO:0000313" key="4">
    <source>
        <dbReference type="Proteomes" id="UP000316030"/>
    </source>
</evidence>
<reference evidence="3 4" key="1">
    <citation type="submission" date="2017-05" db="EMBL/GenBank/DDBJ databases">
        <authorList>
            <person name="Varghese N."/>
            <person name="Submissions S."/>
        </authorList>
    </citation>
    <scope>NUCLEOTIDE SEQUENCE [LARGE SCALE GENOMIC DNA]</scope>
    <source>
        <strain evidence="3 4">DSM 29506</strain>
    </source>
</reference>
<dbReference type="GO" id="GO:0140469">
    <property type="term" value="P:GCN2-mediated signaling"/>
    <property type="evidence" value="ECO:0007669"/>
    <property type="project" value="TreeGrafter"/>
</dbReference>
<organism evidence="3 4">
    <name type="scientific">Thalassovita litoralis</name>
    <dbReference type="NCBI Taxonomy" id="1010611"/>
    <lineage>
        <taxon>Bacteria</taxon>
        <taxon>Pseudomonadati</taxon>
        <taxon>Pseudomonadota</taxon>
        <taxon>Alphaproteobacteria</taxon>
        <taxon>Rhodobacterales</taxon>
        <taxon>Roseobacteraceae</taxon>
        <taxon>Thalassovita</taxon>
    </lineage>
</organism>
<dbReference type="Gene3D" id="3.30.230.30">
    <property type="entry name" value="Impact, N-terminal domain"/>
    <property type="match status" value="1"/>
</dbReference>
<dbReference type="PROSITE" id="PS00910">
    <property type="entry name" value="UPF0029"/>
    <property type="match status" value="1"/>
</dbReference>
<dbReference type="SUPFAM" id="SSF54211">
    <property type="entry name" value="Ribosomal protein S5 domain 2-like"/>
    <property type="match status" value="1"/>
</dbReference>
<dbReference type="InterPro" id="IPR020569">
    <property type="entry name" value="UPF0029_Impact_CS"/>
</dbReference>
<feature type="domain" description="Impact N-terminal" evidence="2">
    <location>
        <begin position="30"/>
        <end position="131"/>
    </location>
</feature>
<accession>A0A521AC24</accession>
<protein>
    <submittedName>
        <fullName evidence="3">Uncharacterized protein family UPF0029</fullName>
    </submittedName>
</protein>
<dbReference type="InterPro" id="IPR023582">
    <property type="entry name" value="Impact"/>
</dbReference>
<comment type="similarity">
    <text evidence="1">Belongs to the IMPACT family.</text>
</comment>
<dbReference type="InterPro" id="IPR001498">
    <property type="entry name" value="Impact_N"/>
</dbReference>
<dbReference type="Proteomes" id="UP000316030">
    <property type="component" value="Unassembled WGS sequence"/>
</dbReference>
<dbReference type="PANTHER" id="PTHR16301:SF25">
    <property type="entry name" value="PROTEIN IMPACT"/>
    <property type="match status" value="1"/>
</dbReference>
<dbReference type="AlphaFoldDB" id="A0A521AC24"/>